<gene>
    <name evidence="2" type="ORF">CRE_02676</name>
</gene>
<evidence type="ECO:0000313" key="2">
    <source>
        <dbReference type="EMBL" id="EFO98449.1"/>
    </source>
</evidence>
<dbReference type="GeneID" id="9804314"/>
<dbReference type="CTD" id="9804314"/>
<dbReference type="InterPro" id="IPR012885">
    <property type="entry name" value="F-box_Sdz-33"/>
</dbReference>
<reference evidence="2" key="1">
    <citation type="submission" date="2007-07" db="EMBL/GenBank/DDBJ databases">
        <title>PCAP assembly of the Caenorhabditis remanei genome.</title>
        <authorList>
            <consortium name="The Caenorhabditis remanei Sequencing Consortium"/>
            <person name="Wilson R.K."/>
        </authorList>
    </citation>
    <scope>NUCLEOTIDE SEQUENCE [LARGE SCALE GENOMIC DNA]</scope>
    <source>
        <strain evidence="2">PB4641</strain>
    </source>
</reference>
<dbReference type="InParanoid" id="E3NHW6"/>
<keyword evidence="3" id="KW-1185">Reference proteome</keyword>
<dbReference type="InterPro" id="IPR053222">
    <property type="entry name" value="Zygotic_Embryogenesis-Asso"/>
</dbReference>
<dbReference type="EMBL" id="DS268688">
    <property type="protein sequence ID" value="EFO98449.1"/>
    <property type="molecule type" value="Genomic_DNA"/>
</dbReference>
<dbReference type="PANTHER" id="PTHR22899:SF0">
    <property type="entry name" value="F-BOX ASSOCIATED DOMAIN-CONTAINING PROTEIN-RELATED"/>
    <property type="match status" value="1"/>
</dbReference>
<feature type="domain" description="Sdz-33 F-box" evidence="1">
    <location>
        <begin position="172"/>
        <end position="234"/>
    </location>
</feature>
<accession>E3NHW6</accession>
<evidence type="ECO:0000313" key="3">
    <source>
        <dbReference type="Proteomes" id="UP000008281"/>
    </source>
</evidence>
<dbReference type="HOGENOM" id="CLU_028840_1_0_1"/>
<dbReference type="PANTHER" id="PTHR22899">
    <property type="entry name" value="CYCLIN-RELATED F-BOX FAMILY"/>
    <property type="match status" value="1"/>
</dbReference>
<organism evidence="3">
    <name type="scientific">Caenorhabditis remanei</name>
    <name type="common">Caenorhabditis vulgaris</name>
    <dbReference type="NCBI Taxonomy" id="31234"/>
    <lineage>
        <taxon>Eukaryota</taxon>
        <taxon>Metazoa</taxon>
        <taxon>Ecdysozoa</taxon>
        <taxon>Nematoda</taxon>
        <taxon>Chromadorea</taxon>
        <taxon>Rhabditida</taxon>
        <taxon>Rhabditina</taxon>
        <taxon>Rhabditomorpha</taxon>
        <taxon>Rhabditoidea</taxon>
        <taxon>Rhabditidae</taxon>
        <taxon>Peloderinae</taxon>
        <taxon>Caenorhabditis</taxon>
    </lineage>
</organism>
<evidence type="ECO:0000259" key="1">
    <source>
        <dbReference type="Pfam" id="PF07735"/>
    </source>
</evidence>
<dbReference type="Pfam" id="PF07735">
    <property type="entry name" value="FBA_2"/>
    <property type="match status" value="1"/>
</dbReference>
<dbReference type="Proteomes" id="UP000008281">
    <property type="component" value="Unassembled WGS sequence"/>
</dbReference>
<dbReference type="AlphaFoldDB" id="E3NHW6"/>
<proteinExistence type="predicted"/>
<sequence length="305" mass="35436">MIHFRFFISTVSTKSKNLVASLKLRAECVNIRISRMIRLAVYVGRAHFNLFIYNDSKDQNGESPADITLPVAATYLGYQGSTIQLTTPLLSFHNWLNFIQSVFCCTLPPKLVFDQGCERFDFSSLKNAIGNVNWLILFSQSTDIQNKMILKYFNAPNHLYMRRNPFEEATCEIQKIFIQNFKTIGFQDAYTLDDMLLVNSEKVEFFIPTTQKQFNRFLKHWIRGSNPRLQEMSLPIDETDFVNGEIYLKGIRCMEMSEETKRDIRQKHRLLNGDMVQIRRQDGTTAVIATKGGYRVLNIYLIVLH</sequence>
<dbReference type="OMA" id="CVNIRIS"/>
<dbReference type="RefSeq" id="XP_003092005.2">
    <property type="nucleotide sequence ID" value="XM_003091957.2"/>
</dbReference>
<name>E3NHW6_CAERE</name>
<dbReference type="KEGG" id="crq:GCK72_016196"/>
<protein>
    <recommendedName>
        <fullName evidence="1">Sdz-33 F-box domain-containing protein</fullName>
    </recommendedName>
</protein>